<keyword evidence="2" id="KW-0178">Competence</keyword>
<dbReference type="SUPFAM" id="SSF54523">
    <property type="entry name" value="Pili subunits"/>
    <property type="match status" value="1"/>
</dbReference>
<evidence type="ECO:0000313" key="4">
    <source>
        <dbReference type="EMBL" id="MFD2695621.1"/>
    </source>
</evidence>
<name>A0ABW5S757_9BACL</name>
<protein>
    <submittedName>
        <fullName evidence="4">Competence type IV pilus minor pilin ComGD</fullName>
    </submittedName>
</protein>
<reference evidence="5" key="1">
    <citation type="journal article" date="2019" name="Int. J. Syst. Evol. Microbiol.">
        <title>The Global Catalogue of Microorganisms (GCM) 10K type strain sequencing project: providing services to taxonomists for standard genome sequencing and annotation.</title>
        <authorList>
            <consortium name="The Broad Institute Genomics Platform"/>
            <consortium name="The Broad Institute Genome Sequencing Center for Infectious Disease"/>
            <person name="Wu L."/>
            <person name="Ma J."/>
        </authorList>
    </citation>
    <scope>NUCLEOTIDE SEQUENCE [LARGE SCALE GENOMIC DNA]</scope>
    <source>
        <strain evidence="5">TISTR 2466</strain>
    </source>
</reference>
<evidence type="ECO:0000313" key="5">
    <source>
        <dbReference type="Proteomes" id="UP001597399"/>
    </source>
</evidence>
<gene>
    <name evidence="4" type="primary">comGD</name>
    <name evidence="4" type="ORF">ACFSUE_18630</name>
</gene>
<proteinExistence type="predicted"/>
<dbReference type="RefSeq" id="WP_253062941.1">
    <property type="nucleotide sequence ID" value="NZ_JAMXWM010000017.1"/>
</dbReference>
<feature type="transmembrane region" description="Helical" evidence="3">
    <location>
        <begin position="12"/>
        <end position="36"/>
    </location>
</feature>
<sequence>MHHNRIFTQDFGFTLIEVLIVLSIACILTPISFFAFSHLSDEVTLRHFMSELDETIHETQVGAISESDVARIVFNNSGHFYYVAIKDRVERTEINPRITIYSGYQENSIMINQLGHFSTIKTFTISLGSIRYRLVLLLGQGRYYYEKTAG</sequence>
<keyword evidence="3" id="KW-1133">Transmembrane helix</keyword>
<dbReference type="EMBL" id="JBHUMQ010000050">
    <property type="protein sequence ID" value="MFD2695621.1"/>
    <property type="molecule type" value="Genomic_DNA"/>
</dbReference>
<evidence type="ECO:0000256" key="2">
    <source>
        <dbReference type="ARBA" id="ARBA00023287"/>
    </source>
</evidence>
<dbReference type="Pfam" id="PF07963">
    <property type="entry name" value="N_methyl"/>
    <property type="match status" value="1"/>
</dbReference>
<dbReference type="InterPro" id="IPR012902">
    <property type="entry name" value="N_methyl_site"/>
</dbReference>
<comment type="caution">
    <text evidence="4">The sequence shown here is derived from an EMBL/GenBank/DDBJ whole genome shotgun (WGS) entry which is preliminary data.</text>
</comment>
<keyword evidence="3" id="KW-0812">Transmembrane</keyword>
<dbReference type="PIRSF" id="PIRSF021292">
    <property type="entry name" value="Competence_ComGD"/>
    <property type="match status" value="1"/>
</dbReference>
<evidence type="ECO:0000256" key="3">
    <source>
        <dbReference type="SAM" id="Phobius"/>
    </source>
</evidence>
<keyword evidence="5" id="KW-1185">Reference proteome</keyword>
<dbReference type="Proteomes" id="UP001597399">
    <property type="component" value="Unassembled WGS sequence"/>
</dbReference>
<comment type="subcellular location">
    <subcellularLocation>
        <location evidence="1">Cell surface</location>
    </subcellularLocation>
</comment>
<organism evidence="4 5">
    <name type="scientific">Sporolactobacillus shoreicorticis</name>
    <dbReference type="NCBI Taxonomy" id="1923877"/>
    <lineage>
        <taxon>Bacteria</taxon>
        <taxon>Bacillati</taxon>
        <taxon>Bacillota</taxon>
        <taxon>Bacilli</taxon>
        <taxon>Bacillales</taxon>
        <taxon>Sporolactobacillaceae</taxon>
        <taxon>Sporolactobacillus</taxon>
    </lineage>
</organism>
<keyword evidence="3" id="KW-0472">Membrane</keyword>
<dbReference type="NCBIfam" id="TIGR02532">
    <property type="entry name" value="IV_pilin_GFxxxE"/>
    <property type="match status" value="1"/>
</dbReference>
<accession>A0ABW5S757</accession>
<dbReference type="NCBIfam" id="NF040982">
    <property type="entry name" value="ComGD"/>
    <property type="match status" value="1"/>
</dbReference>
<evidence type="ECO:0000256" key="1">
    <source>
        <dbReference type="ARBA" id="ARBA00004241"/>
    </source>
</evidence>
<dbReference type="InterPro" id="IPR045584">
    <property type="entry name" value="Pilin-like"/>
</dbReference>
<dbReference type="InterPro" id="IPR016785">
    <property type="entry name" value="ComGD"/>
</dbReference>